<reference evidence="3 4" key="1">
    <citation type="journal article" date="2021" name="Int. J. Syst. Evol. Microbiol.">
        <title>Reticulibacter mediterranei gen. nov., sp. nov., within the new family Reticulibacteraceae fam. nov., and Ktedonospora formicarum gen. nov., sp. nov., Ktedonobacter robiniae sp. nov., Dictyobacter formicarum sp. nov. and Dictyobacter arantiisoli sp. nov., belonging to the class Ktedonobacteria.</title>
        <authorList>
            <person name="Yabe S."/>
            <person name="Zheng Y."/>
            <person name="Wang C.M."/>
            <person name="Sakai Y."/>
            <person name="Abe K."/>
            <person name="Yokota A."/>
            <person name="Donadio S."/>
            <person name="Cavaletti L."/>
            <person name="Monciardini P."/>
        </authorList>
    </citation>
    <scope>NUCLEOTIDE SEQUENCE [LARGE SCALE GENOMIC DNA]</scope>
    <source>
        <strain evidence="3 4">SOSP1-9</strain>
    </source>
</reference>
<evidence type="ECO:0000256" key="1">
    <source>
        <dbReference type="SAM" id="Phobius"/>
    </source>
</evidence>
<proteinExistence type="predicted"/>
<keyword evidence="1" id="KW-0812">Transmembrane</keyword>
<dbReference type="PANTHER" id="PTHR33408:SF4">
    <property type="entry name" value="TRANSPOSASE DDE DOMAIN-CONTAINING PROTEIN"/>
    <property type="match status" value="1"/>
</dbReference>
<feature type="transmembrane region" description="Helical" evidence="1">
    <location>
        <begin position="235"/>
        <end position="254"/>
    </location>
</feature>
<comment type="caution">
    <text evidence="3">The sequence shown here is derived from an EMBL/GenBank/DDBJ whole genome shotgun (WGS) entry which is preliminary data.</text>
</comment>
<dbReference type="Pfam" id="PF05598">
    <property type="entry name" value="DUF772"/>
    <property type="match status" value="1"/>
</dbReference>
<dbReference type="RefSeq" id="WP_236023060.1">
    <property type="nucleotide sequence ID" value="NZ_BNJJ01000015.1"/>
</dbReference>
<evidence type="ECO:0000313" key="3">
    <source>
        <dbReference type="EMBL" id="GHO87129.1"/>
    </source>
</evidence>
<evidence type="ECO:0000313" key="4">
    <source>
        <dbReference type="Proteomes" id="UP000635565"/>
    </source>
</evidence>
<dbReference type="PANTHER" id="PTHR33408">
    <property type="entry name" value="TRANSPOSASE"/>
    <property type="match status" value="1"/>
</dbReference>
<name>A0ABQ3VN84_9CHLR</name>
<dbReference type="InterPro" id="IPR008490">
    <property type="entry name" value="Transposase_InsH_N"/>
</dbReference>
<keyword evidence="1" id="KW-1133">Transmembrane helix</keyword>
<protein>
    <recommendedName>
        <fullName evidence="2">Transposase InsH N-terminal domain-containing protein</fullName>
    </recommendedName>
</protein>
<organism evidence="3 4">
    <name type="scientific">Dictyobacter formicarum</name>
    <dbReference type="NCBI Taxonomy" id="2778368"/>
    <lineage>
        <taxon>Bacteria</taxon>
        <taxon>Bacillati</taxon>
        <taxon>Chloroflexota</taxon>
        <taxon>Ktedonobacteria</taxon>
        <taxon>Ktedonobacterales</taxon>
        <taxon>Dictyobacteraceae</taxon>
        <taxon>Dictyobacter</taxon>
    </lineage>
</organism>
<keyword evidence="4" id="KW-1185">Reference proteome</keyword>
<accession>A0ABQ3VN84</accession>
<gene>
    <name evidence="3" type="ORF">KSZ_51350</name>
</gene>
<feature type="domain" description="Transposase InsH N-terminal" evidence="2">
    <location>
        <begin position="16"/>
        <end position="112"/>
    </location>
</feature>
<sequence>MMGFKERTFAPCVAVSLEELVSQDHFYRHLQQILDLSFVPDLVRRSYAPVGRASLDPVVFFKLQLVMFFEGIRSERLLMRLVADRLSVRWYLGYDFHEPLPDHSSLSRIRTRYGLDIFRRFFDAILEQCQRAKLIWGKELYIDATKVDANASVDSLTTRFAVEARQAFQNHLEELFQEEDDPRTSVPAPVPLDADQEPRPLHDSGWCPLITLPSMVSWELIAGTLFSHIIPEKPFTTAIILICLGAGIVLWTYYSIFRLFRRSRGDKYRV</sequence>
<keyword evidence="1" id="KW-0472">Membrane</keyword>
<dbReference type="EMBL" id="BNJJ01000015">
    <property type="protein sequence ID" value="GHO87129.1"/>
    <property type="molecule type" value="Genomic_DNA"/>
</dbReference>
<dbReference type="Proteomes" id="UP000635565">
    <property type="component" value="Unassembled WGS sequence"/>
</dbReference>
<evidence type="ECO:0000259" key="2">
    <source>
        <dbReference type="Pfam" id="PF05598"/>
    </source>
</evidence>